<reference evidence="5" key="1">
    <citation type="submission" date="2023-03" db="EMBL/GenBank/DDBJ databases">
        <title>Chromosome-scale reference genome and RAD-based genetic map of yellow starthistle (Centaurea solstitialis) reveal putative structural variation and QTLs associated with invader traits.</title>
        <authorList>
            <person name="Reatini B."/>
            <person name="Cang F.A."/>
            <person name="Jiang Q."/>
            <person name="Mckibben M.T.W."/>
            <person name="Barker M.S."/>
            <person name="Rieseberg L.H."/>
            <person name="Dlugosch K.M."/>
        </authorList>
    </citation>
    <scope>NUCLEOTIDE SEQUENCE</scope>
    <source>
        <strain evidence="5">CAN-66</strain>
        <tissue evidence="5">Leaf</tissue>
    </source>
</reference>
<feature type="compositionally biased region" description="Low complexity" evidence="2">
    <location>
        <begin position="498"/>
        <end position="508"/>
    </location>
</feature>
<evidence type="ECO:0000259" key="3">
    <source>
        <dbReference type="PROSITE" id="PS50102"/>
    </source>
</evidence>
<keyword evidence="1" id="KW-0694">RNA-binding</keyword>
<feature type="region of interest" description="Disordered" evidence="2">
    <location>
        <begin position="400"/>
        <end position="510"/>
    </location>
</feature>
<dbReference type="Pfam" id="PF13966">
    <property type="entry name" value="zf-RVT"/>
    <property type="match status" value="1"/>
</dbReference>
<dbReference type="SUPFAM" id="SSF54928">
    <property type="entry name" value="RNA-binding domain, RBD"/>
    <property type="match status" value="1"/>
</dbReference>
<dbReference type="SMART" id="SM00360">
    <property type="entry name" value="RRM"/>
    <property type="match status" value="1"/>
</dbReference>
<dbReference type="SUPFAM" id="SSF56672">
    <property type="entry name" value="DNA/RNA polymerases"/>
    <property type="match status" value="1"/>
</dbReference>
<evidence type="ECO:0000256" key="2">
    <source>
        <dbReference type="SAM" id="MobiDB-lite"/>
    </source>
</evidence>
<dbReference type="InterPro" id="IPR012677">
    <property type="entry name" value="Nucleotide-bd_a/b_plait_sf"/>
</dbReference>
<feature type="region of interest" description="Disordered" evidence="2">
    <location>
        <begin position="587"/>
        <end position="621"/>
    </location>
</feature>
<organism evidence="5 6">
    <name type="scientific">Centaurea solstitialis</name>
    <name type="common">yellow star-thistle</name>
    <dbReference type="NCBI Taxonomy" id="347529"/>
    <lineage>
        <taxon>Eukaryota</taxon>
        <taxon>Viridiplantae</taxon>
        <taxon>Streptophyta</taxon>
        <taxon>Embryophyta</taxon>
        <taxon>Tracheophyta</taxon>
        <taxon>Spermatophyta</taxon>
        <taxon>Magnoliopsida</taxon>
        <taxon>eudicotyledons</taxon>
        <taxon>Gunneridae</taxon>
        <taxon>Pentapetalae</taxon>
        <taxon>asterids</taxon>
        <taxon>campanulids</taxon>
        <taxon>Asterales</taxon>
        <taxon>Asteraceae</taxon>
        <taxon>Carduoideae</taxon>
        <taxon>Cardueae</taxon>
        <taxon>Centaureinae</taxon>
        <taxon>Centaurea</taxon>
    </lineage>
</organism>
<dbReference type="Gene3D" id="3.30.70.330">
    <property type="match status" value="1"/>
</dbReference>
<feature type="compositionally biased region" description="Basic and acidic residues" evidence="2">
    <location>
        <begin position="587"/>
        <end position="598"/>
    </location>
</feature>
<protein>
    <submittedName>
        <fullName evidence="5">Uncharacterized protein</fullName>
    </submittedName>
</protein>
<dbReference type="InterPro" id="IPR035979">
    <property type="entry name" value="RBD_domain_sf"/>
</dbReference>
<feature type="domain" description="RRM" evidence="3">
    <location>
        <begin position="58"/>
        <end position="135"/>
    </location>
</feature>
<accession>A0AA38WQL2</accession>
<feature type="domain" description="Reverse transcriptase" evidence="4">
    <location>
        <begin position="1113"/>
        <end position="1391"/>
    </location>
</feature>
<dbReference type="PROSITE" id="PS50102">
    <property type="entry name" value="RRM"/>
    <property type="match status" value="1"/>
</dbReference>
<dbReference type="Gene3D" id="3.60.10.10">
    <property type="entry name" value="Endonuclease/exonuclease/phosphatase"/>
    <property type="match status" value="1"/>
</dbReference>
<dbReference type="InterPro" id="IPR036691">
    <property type="entry name" value="Endo/exonu/phosph_ase_sf"/>
</dbReference>
<keyword evidence="6" id="KW-1185">Reference proteome</keyword>
<evidence type="ECO:0000256" key="1">
    <source>
        <dbReference type="PROSITE-ProRule" id="PRU00176"/>
    </source>
</evidence>
<dbReference type="GO" id="GO:0003723">
    <property type="term" value="F:RNA binding"/>
    <property type="evidence" value="ECO:0007669"/>
    <property type="project" value="UniProtKB-UniRule"/>
</dbReference>
<dbReference type="PROSITE" id="PS50878">
    <property type="entry name" value="RT_POL"/>
    <property type="match status" value="1"/>
</dbReference>
<proteinExistence type="predicted"/>
<dbReference type="InterPro" id="IPR043502">
    <property type="entry name" value="DNA/RNA_pol_sf"/>
</dbReference>
<dbReference type="SUPFAM" id="SSF56219">
    <property type="entry name" value="DNase I-like"/>
    <property type="match status" value="1"/>
</dbReference>
<dbReference type="InterPro" id="IPR000477">
    <property type="entry name" value="RT_dom"/>
</dbReference>
<dbReference type="Pfam" id="PF00078">
    <property type="entry name" value="RVT_1"/>
    <property type="match status" value="1"/>
</dbReference>
<dbReference type="PANTHER" id="PTHR33116:SF79">
    <property type="entry name" value="REVERSE TRANSCRIPTASE DOMAIN, ZINC FINGER, CCHC-TYPE-RELATED"/>
    <property type="match status" value="1"/>
</dbReference>
<dbReference type="CDD" id="cd00590">
    <property type="entry name" value="RRM_SF"/>
    <property type="match status" value="1"/>
</dbReference>
<dbReference type="EMBL" id="JARYMX010000003">
    <property type="protein sequence ID" value="KAJ9557691.1"/>
    <property type="molecule type" value="Genomic_DNA"/>
</dbReference>
<dbReference type="InterPro" id="IPR000504">
    <property type="entry name" value="RRM_dom"/>
</dbReference>
<dbReference type="PANTHER" id="PTHR33116">
    <property type="entry name" value="REVERSE TRANSCRIPTASE ZINC-BINDING DOMAIN-CONTAINING PROTEIN-RELATED-RELATED"/>
    <property type="match status" value="1"/>
</dbReference>
<dbReference type="CDD" id="cd01650">
    <property type="entry name" value="RT_nLTR_like"/>
    <property type="match status" value="1"/>
</dbReference>
<name>A0AA38WQL2_9ASTR</name>
<evidence type="ECO:0000259" key="4">
    <source>
        <dbReference type="PROSITE" id="PS50878"/>
    </source>
</evidence>
<sequence length="1838" mass="208341">MVNTTSNLKRGGGGGGGGVFVKLFSNIERIIPGHWDRTRYRGLQQNRSSLGPRLAKETSLLFYNFPRDWGVTQLWRLFKRYGTVSDIYMAFKRLRNGERFGFVRFRGVQNDQLLEGKLKKIWIGEANLKVHLANKRERRSDYRSVAKYPRYEVGRMPTRSSQEENRSYAEVVKKGLMVENNLKNLNSIKEPADKSDLKGPNLGCWEAEAGDLEYLNQCAVGSVSRMEHVDSIQALISAGTLENCEIKMLGGRDILIKFDSKETAENIIQNKVHGLHFWAKELTGWSKGFRASNRMVWLRILGVPLHIWKVEVFKDIATNWGSVVTTSNCDLKSSPNLMWGKVLINTSLKTTINEIKSVKVGGLFYVIKVEEEDGVGLEGQIRSYHQQVQRVSDEDRECSSDCSEWSEDVGSEEESAVKEGFVQEGKEGRQSSPVSRTGSSSQVHSVAGEGDGRGRLNHGTVAGERLEAEKSPELDNVMMRSPGRSVSSNELFSENKVGDSLGGSDSSSGSGGFMKHGCNIEGGPQEESIIGGPNQEGKGELGLKNCSLLEVEPNSSIPAPTKDMEQNLIPQSDGKVYISVKEQVKNPETMQKRKEEVSQSKGKIRTGGGMQKNKPRQPDNIAFGRGRVSLHYFKKLARANPKKSLKSRQLKRKPNTSGEAISSDNLVAISSELKGDGLSENIEEFGSEIGETKLKEVPIQLVNSLWGVNDVDFDCVEAIGNSGGLLSMWNKNIFQGQFVIKDRFFIAIVGKWVKKEGLIGCVNVYGPNEQRERAALWSKLDLLCAKEEVSWCFFGDFNEVRNPQERLNSVASKRGMEDFNEFIRRNMLEEVTLGESKFTRFSDDGTKFSKLDRFLVTRSFGDRWSNLCAKPLERKWSDHTPILLSDKVHDFGPKPFKFFDIWLKEETVVDLVKKVWQDNTKSSRPDCIFRDKLKRVKTALKEWRSSGWGDLDKKVNSAKEEVRKWEAKGDVSLLVDSDRDKWLDARNVWRELEEKSIAMSRQRAKLKWAKEGDENSKLFHTACKFRERRNHIQGLSIHGTWSENPDEIKRKQFKKISGEEAKKLENKFSEEEVWSALNDCGCNKSPGPDGFTTGFLKKFWDIIKKDFLAVMNWFWEKEAISDGCNSSFVTLVPKVTNPIGLNEFRPISLVGVLYKVISKVLADRMKAVMGSIISDVQSAFLKGRSILDGVLIANEAVNYLKGTKRKALIFKVDFEKAYDSVNWEFLLDVLEFMGFGLKWRNWIRSCLKTSKISILVNGSPTDEFRMEKGLRQGDPLAPFLFLVVAEGLHVLVEEAKEKGLLKGLKVGEKEVILSHLQYADDAIFFGEWEAENIVNVIKILKCFNAVSGLKVNLDKCSIFGIGVPEQEVVDWARVIGCGKGTLPLFYLGLPVGSSIKRLSHWEKVVNKFKSKLSGWKSKWLSFGGRLTLVKSVLSSIPYTIFRYFMPRKETRRGSAWVKWDKVLESFEEGGLNVGGLREMNWCLIGKWWWRFFQESGALWRKIIVSLYGENGGLEVGGAVGEVRGSSVWKSVIKVGKVLDREGCNFSTSFEKEVGDGWSTKFWEDIWVGGETLKGRFNRLYNLETCKEALIAERGSFIGNGWVWEWSWRRELRGREVGEFSELCSILEGFNSKQGEADKYVWKLDPAGGFSVKTLRSVLGERRSGLRGGARRDPTRWDKSVPAKVNVFFWRASLGRLPCRAELDKRGVDMDSVLCPRCNREIETVTHALFSCDKVKAFWTLVGRWWNLEVSNSESLQDLLLTAVRIKSNSKGTTRWEATIRCLTYLIWENRNKMIFNLDKGSLVDNFFAFQRRIFEWIANRNKAVQIGWISWLSDPLNS</sequence>
<feature type="compositionally biased region" description="Polar residues" evidence="2">
    <location>
        <begin position="430"/>
        <end position="444"/>
    </location>
</feature>
<gene>
    <name evidence="5" type="ORF">OSB04_012305</name>
</gene>
<evidence type="ECO:0000313" key="5">
    <source>
        <dbReference type="EMBL" id="KAJ9557691.1"/>
    </source>
</evidence>
<dbReference type="Proteomes" id="UP001172457">
    <property type="component" value="Chromosome 3"/>
</dbReference>
<evidence type="ECO:0000313" key="6">
    <source>
        <dbReference type="Proteomes" id="UP001172457"/>
    </source>
</evidence>
<dbReference type="InterPro" id="IPR026960">
    <property type="entry name" value="RVT-Znf"/>
</dbReference>
<feature type="compositionally biased region" description="Basic and acidic residues" evidence="2">
    <location>
        <begin position="464"/>
        <end position="473"/>
    </location>
</feature>
<comment type="caution">
    <text evidence="5">The sequence shown here is derived from an EMBL/GenBank/DDBJ whole genome shotgun (WGS) entry which is preliminary data.</text>
</comment>
<feature type="compositionally biased region" description="Acidic residues" evidence="2">
    <location>
        <begin position="404"/>
        <end position="414"/>
    </location>
</feature>